<dbReference type="Gene3D" id="3.40.140.10">
    <property type="entry name" value="Cytidine Deaminase, domain 2"/>
    <property type="match status" value="2"/>
</dbReference>
<dbReference type="AlphaFoldDB" id="A0A7J7FJ58"/>
<dbReference type="GO" id="GO:0070383">
    <property type="term" value="P:DNA cytosine deamination"/>
    <property type="evidence" value="ECO:0007669"/>
    <property type="project" value="TreeGrafter"/>
</dbReference>
<evidence type="ECO:0000256" key="6">
    <source>
        <dbReference type="ARBA" id="ARBA00022801"/>
    </source>
</evidence>
<dbReference type="GO" id="GO:0004126">
    <property type="term" value="F:cytidine deaminase activity"/>
    <property type="evidence" value="ECO:0007669"/>
    <property type="project" value="TreeGrafter"/>
</dbReference>
<dbReference type="Pfam" id="PF18782">
    <property type="entry name" value="NAD2"/>
    <property type="match status" value="1"/>
</dbReference>
<evidence type="ECO:0000313" key="12">
    <source>
        <dbReference type="Proteomes" id="UP000551758"/>
    </source>
</evidence>
<dbReference type="SUPFAM" id="SSF53927">
    <property type="entry name" value="Cytidine deaminase-like"/>
    <property type="match status" value="1"/>
</dbReference>
<evidence type="ECO:0000256" key="9">
    <source>
        <dbReference type="ARBA" id="ARBA00049114"/>
    </source>
</evidence>
<keyword evidence="6" id="KW-0378">Hydrolase</keyword>
<evidence type="ECO:0000256" key="3">
    <source>
        <dbReference type="ARBA" id="ARBA00006576"/>
    </source>
</evidence>
<dbReference type="InterPro" id="IPR002125">
    <property type="entry name" value="CMP_dCMP_dom"/>
</dbReference>
<evidence type="ECO:0000256" key="4">
    <source>
        <dbReference type="ARBA" id="ARBA00022490"/>
    </source>
</evidence>
<keyword evidence="12" id="KW-1185">Reference proteome</keyword>
<dbReference type="PANTHER" id="PTHR13857:SF43">
    <property type="entry name" value="DNA DC-DU-EDITING ENZYME APOBEC-3H"/>
    <property type="match status" value="1"/>
</dbReference>
<dbReference type="PROSITE" id="PS51747">
    <property type="entry name" value="CYT_DCMP_DEAMINASES_2"/>
    <property type="match status" value="1"/>
</dbReference>
<dbReference type="Pfam" id="PF18772">
    <property type="entry name" value="APOBEC2"/>
    <property type="match status" value="1"/>
</dbReference>
<dbReference type="GO" id="GO:0005634">
    <property type="term" value="C:nucleus"/>
    <property type="evidence" value="ECO:0007669"/>
    <property type="project" value="TreeGrafter"/>
</dbReference>
<dbReference type="Proteomes" id="UP000551758">
    <property type="component" value="Unassembled WGS sequence"/>
</dbReference>
<proteinExistence type="inferred from homology"/>
<keyword evidence="4" id="KW-0963">Cytoplasm</keyword>
<comment type="subcellular location">
    <subcellularLocation>
        <location evidence="2">Cytoplasm</location>
    </subcellularLocation>
</comment>
<dbReference type="PANTHER" id="PTHR13857">
    <property type="entry name" value="MRNA EDITING ENZYME"/>
    <property type="match status" value="1"/>
</dbReference>
<reference evidence="11 12" key="1">
    <citation type="journal article" date="2020" name="Mol. Biol. Evol.">
        <title>Interspecific Gene Flow and the Evolution of Specialization in Black and White Rhinoceros.</title>
        <authorList>
            <person name="Moodley Y."/>
            <person name="Westbury M.V."/>
            <person name="Russo I.M."/>
            <person name="Gopalakrishnan S."/>
            <person name="Rakotoarivelo A."/>
            <person name="Olsen R.A."/>
            <person name="Prost S."/>
            <person name="Tunstall T."/>
            <person name="Ryder O.A."/>
            <person name="Dalen L."/>
            <person name="Bruford M.W."/>
        </authorList>
    </citation>
    <scope>NUCLEOTIDE SEQUENCE [LARGE SCALE GENOMIC DNA]</scope>
    <source>
        <strain evidence="11">SBR-YM</strain>
        <tissue evidence="11">Skin</tissue>
    </source>
</reference>
<dbReference type="GO" id="GO:0016554">
    <property type="term" value="P:cytidine to uridine editing"/>
    <property type="evidence" value="ECO:0007669"/>
    <property type="project" value="TreeGrafter"/>
</dbReference>
<keyword evidence="5" id="KW-0479">Metal-binding</keyword>
<dbReference type="GO" id="GO:0051607">
    <property type="term" value="P:defense response to virus"/>
    <property type="evidence" value="ECO:0007669"/>
    <property type="project" value="TreeGrafter"/>
</dbReference>
<dbReference type="GO" id="GO:0000932">
    <property type="term" value="C:P-body"/>
    <property type="evidence" value="ECO:0007669"/>
    <property type="project" value="TreeGrafter"/>
</dbReference>
<dbReference type="GO" id="GO:0003723">
    <property type="term" value="F:RNA binding"/>
    <property type="evidence" value="ECO:0007669"/>
    <property type="project" value="TreeGrafter"/>
</dbReference>
<dbReference type="GO" id="GO:0008270">
    <property type="term" value="F:zinc ion binding"/>
    <property type="evidence" value="ECO:0007669"/>
    <property type="project" value="InterPro"/>
</dbReference>
<accession>A0A7J7FJ58</accession>
<evidence type="ECO:0000256" key="1">
    <source>
        <dbReference type="ARBA" id="ARBA00001947"/>
    </source>
</evidence>
<comment type="caution">
    <text evidence="11">The sequence shown here is derived from an EMBL/GenBank/DDBJ whole genome shotgun (WGS) entry which is preliminary data.</text>
</comment>
<evidence type="ECO:0000256" key="2">
    <source>
        <dbReference type="ARBA" id="ARBA00004496"/>
    </source>
</evidence>
<dbReference type="EC" id="3.5.4.38" evidence="8"/>
<evidence type="ECO:0000256" key="7">
    <source>
        <dbReference type="ARBA" id="ARBA00022833"/>
    </source>
</evidence>
<evidence type="ECO:0000256" key="8">
    <source>
        <dbReference type="ARBA" id="ARBA00029489"/>
    </source>
</evidence>
<dbReference type="EMBL" id="JACDTQ010000473">
    <property type="protein sequence ID" value="KAF5928115.1"/>
    <property type="molecule type" value="Genomic_DNA"/>
</dbReference>
<comment type="similarity">
    <text evidence="3">Belongs to the cytidine and deoxycytidylate deaminase family.</text>
</comment>
<organism evidence="11 12">
    <name type="scientific">Diceros bicornis minor</name>
    <name type="common">South-central black rhinoceros</name>
    <dbReference type="NCBI Taxonomy" id="77932"/>
    <lineage>
        <taxon>Eukaryota</taxon>
        <taxon>Metazoa</taxon>
        <taxon>Chordata</taxon>
        <taxon>Craniata</taxon>
        <taxon>Vertebrata</taxon>
        <taxon>Euteleostomi</taxon>
        <taxon>Mammalia</taxon>
        <taxon>Eutheria</taxon>
        <taxon>Laurasiatheria</taxon>
        <taxon>Perissodactyla</taxon>
        <taxon>Rhinocerotidae</taxon>
        <taxon>Diceros</taxon>
    </lineage>
</organism>
<dbReference type="InterPro" id="IPR016192">
    <property type="entry name" value="APOBEC/CMP_deaminase_Zn-bd"/>
</dbReference>
<keyword evidence="7" id="KW-0862">Zinc</keyword>
<name>A0A7J7FJ58_DICBM</name>
<comment type="cofactor">
    <cofactor evidence="1">
        <name>Zn(2+)</name>
        <dbReference type="ChEBI" id="CHEBI:29105"/>
    </cofactor>
</comment>
<evidence type="ECO:0000259" key="10">
    <source>
        <dbReference type="PROSITE" id="PS51747"/>
    </source>
</evidence>
<gene>
    <name evidence="11" type="ORF">HPG69_017655</name>
</gene>
<dbReference type="InterPro" id="IPR016193">
    <property type="entry name" value="Cytidine_deaminase-like"/>
</dbReference>
<dbReference type="CDD" id="cd01283">
    <property type="entry name" value="cytidine_deaminase"/>
    <property type="match status" value="1"/>
</dbReference>
<evidence type="ECO:0000256" key="5">
    <source>
        <dbReference type="ARBA" id="ARBA00022723"/>
    </source>
</evidence>
<sequence>MPRNPMDRLDPRTFYFHFCNLEFANGRNRSYLCFQVEREENGSLVLIDTGVFVNQLGLSNLGGKSIFRKFRLMYAFSGPGAQGNPRSWVQKATRPGGCRKTLSASPFFSFLLHRNTKNGLKEDVFKQQFGNQPRVTKPYRRRKTYLCYQLKELDGSTIDKDYFQNKKKRHAEIRFIDKIKSLGLDRVQSYEITCYITWSPCPTCALELVAFTRDYPRLSLQIFASRLYFHWRRWSIQGLQQLQTSVPVAVMRYPEFADCWENFVDHRGEPFEGWDKLREYSESIDRRLQKILRVRSCPGCRPRASLSCTPPSQLLAPS</sequence>
<feature type="domain" description="CMP/dCMP-type deaminase" evidence="10">
    <location>
        <begin position="140"/>
        <end position="242"/>
    </location>
</feature>
<dbReference type="InterPro" id="IPR050610">
    <property type="entry name" value="APOBEC_Cyt_Deaminase"/>
</dbReference>
<dbReference type="GO" id="GO:0045869">
    <property type="term" value="P:negative regulation of single stranded viral RNA replication via double stranded DNA intermediate"/>
    <property type="evidence" value="ECO:0007669"/>
    <property type="project" value="TreeGrafter"/>
</dbReference>
<feature type="non-terminal residue" evidence="11">
    <location>
        <position position="1"/>
    </location>
</feature>
<dbReference type="FunFam" id="3.40.140.10:FF:000047">
    <property type="entry name" value="Apolipoprotein B editing enzyme catalytic polypeptide-like 3H"/>
    <property type="match status" value="1"/>
</dbReference>
<protein>
    <recommendedName>
        <fullName evidence="8">single-stranded DNA cytosine deaminase</fullName>
        <ecNumber evidence="8">3.5.4.38</ecNumber>
    </recommendedName>
</protein>
<comment type="catalytic activity">
    <reaction evidence="9">
        <text>a 2'-deoxycytidine in single-stranded DNA + H2O + H(+) = a 2'-deoxyuridine in single-stranded DNA + NH4(+)</text>
        <dbReference type="Rhea" id="RHEA:50948"/>
        <dbReference type="Rhea" id="RHEA-COMP:12846"/>
        <dbReference type="Rhea" id="RHEA-COMP:12847"/>
        <dbReference type="ChEBI" id="CHEBI:15377"/>
        <dbReference type="ChEBI" id="CHEBI:15378"/>
        <dbReference type="ChEBI" id="CHEBI:28938"/>
        <dbReference type="ChEBI" id="CHEBI:85452"/>
        <dbReference type="ChEBI" id="CHEBI:133902"/>
        <dbReference type="EC" id="3.5.4.38"/>
    </reaction>
</comment>
<dbReference type="PROSITE" id="PS00903">
    <property type="entry name" value="CYT_DCMP_DEAMINASES_1"/>
    <property type="match status" value="1"/>
</dbReference>
<evidence type="ECO:0000313" key="11">
    <source>
        <dbReference type="EMBL" id="KAF5928115.1"/>
    </source>
</evidence>